<feature type="signal peptide" evidence="9">
    <location>
        <begin position="1"/>
        <end position="24"/>
    </location>
</feature>
<dbReference type="InterPro" id="IPR001651">
    <property type="entry name" value="Gastrin/CCK"/>
</dbReference>
<dbReference type="PANTHER" id="PTHR10786">
    <property type="entry name" value="CHOLECYSTOKININ"/>
    <property type="match status" value="1"/>
</dbReference>
<protein>
    <recommendedName>
        <fullName evidence="10">Gastrin/cholecystokinin peptide hormone domain-containing protein</fullName>
    </recommendedName>
</protein>
<dbReference type="GO" id="GO:0005576">
    <property type="term" value="C:extracellular region"/>
    <property type="evidence" value="ECO:0007669"/>
    <property type="project" value="UniProtKB-SubCell"/>
</dbReference>
<reference evidence="11 12" key="1">
    <citation type="submission" date="2024-09" db="EMBL/GenBank/DDBJ databases">
        <title>A chromosome-level genome assembly of Gray's grenadier anchovy, Coilia grayii.</title>
        <authorList>
            <person name="Fu Z."/>
        </authorList>
    </citation>
    <scope>NUCLEOTIDE SEQUENCE [LARGE SCALE GENOMIC DNA]</scope>
    <source>
        <strain evidence="11">G4</strain>
        <tissue evidence="11">Muscle</tissue>
    </source>
</reference>
<evidence type="ECO:0000256" key="6">
    <source>
        <dbReference type="ARBA" id="ARBA00022815"/>
    </source>
</evidence>
<comment type="similarity">
    <text evidence="2 7">Belongs to the gastrin/cholecystokinin family.</text>
</comment>
<keyword evidence="5" id="KW-0165">Cleavage on pair of basic residues</keyword>
<dbReference type="InterPro" id="IPR015499">
    <property type="entry name" value="CCK-like"/>
</dbReference>
<keyword evidence="4" id="KW-0765">Sulfation</keyword>
<dbReference type="Pfam" id="PF00918">
    <property type="entry name" value="Gastrin"/>
    <property type="match status" value="1"/>
</dbReference>
<dbReference type="AlphaFoldDB" id="A0ABD1J0R1"/>
<dbReference type="PANTHER" id="PTHR10786:SF0">
    <property type="entry name" value="CHOLECYSTOKININ"/>
    <property type="match status" value="1"/>
</dbReference>
<name>A0ABD1J0R1_9TELE</name>
<evidence type="ECO:0000313" key="12">
    <source>
        <dbReference type="Proteomes" id="UP001591681"/>
    </source>
</evidence>
<dbReference type="EMBL" id="JBHFQA010000021">
    <property type="protein sequence ID" value="KAL2080737.1"/>
    <property type="molecule type" value="Genomic_DNA"/>
</dbReference>
<feature type="region of interest" description="Disordered" evidence="8">
    <location>
        <begin position="35"/>
        <end position="59"/>
    </location>
</feature>
<dbReference type="Proteomes" id="UP001591681">
    <property type="component" value="Unassembled WGS sequence"/>
</dbReference>
<keyword evidence="9" id="KW-0732">Signal</keyword>
<evidence type="ECO:0000256" key="1">
    <source>
        <dbReference type="ARBA" id="ARBA00004613"/>
    </source>
</evidence>
<dbReference type="PROSITE" id="PS00259">
    <property type="entry name" value="GASTRIN"/>
    <property type="match status" value="1"/>
</dbReference>
<feature type="domain" description="Gastrin/cholecystokinin peptide hormone" evidence="10">
    <location>
        <begin position="3"/>
        <end position="117"/>
    </location>
</feature>
<evidence type="ECO:0000256" key="7">
    <source>
        <dbReference type="RuleBase" id="RU004362"/>
    </source>
</evidence>
<evidence type="ECO:0000256" key="4">
    <source>
        <dbReference type="ARBA" id="ARBA00022641"/>
    </source>
</evidence>
<evidence type="ECO:0000313" key="11">
    <source>
        <dbReference type="EMBL" id="KAL2080737.1"/>
    </source>
</evidence>
<gene>
    <name evidence="11" type="ORF">ACEWY4_024530</name>
</gene>
<accession>A0ABD1J0R1</accession>
<organism evidence="11 12">
    <name type="scientific">Coilia grayii</name>
    <name type="common">Gray's grenadier anchovy</name>
    <dbReference type="NCBI Taxonomy" id="363190"/>
    <lineage>
        <taxon>Eukaryota</taxon>
        <taxon>Metazoa</taxon>
        <taxon>Chordata</taxon>
        <taxon>Craniata</taxon>
        <taxon>Vertebrata</taxon>
        <taxon>Euteleostomi</taxon>
        <taxon>Actinopterygii</taxon>
        <taxon>Neopterygii</taxon>
        <taxon>Teleostei</taxon>
        <taxon>Clupei</taxon>
        <taxon>Clupeiformes</taxon>
        <taxon>Clupeoidei</taxon>
        <taxon>Engraulidae</taxon>
        <taxon>Coilinae</taxon>
        <taxon>Coilia</taxon>
    </lineage>
</organism>
<feature type="compositionally biased region" description="Low complexity" evidence="8">
    <location>
        <begin position="46"/>
        <end position="59"/>
    </location>
</feature>
<keyword evidence="6" id="KW-0027">Amidation</keyword>
<evidence type="ECO:0000256" key="5">
    <source>
        <dbReference type="ARBA" id="ARBA00022685"/>
    </source>
</evidence>
<comment type="caution">
    <text evidence="11">The sequence shown here is derived from an EMBL/GenBank/DDBJ whole genome shotgun (WGS) entry which is preliminary data.</text>
</comment>
<keyword evidence="12" id="KW-1185">Reference proteome</keyword>
<feature type="chain" id="PRO_5044892453" description="Gastrin/cholecystokinin peptide hormone domain-containing protein" evidence="9">
    <location>
        <begin position="25"/>
        <end position="119"/>
    </location>
</feature>
<dbReference type="InterPro" id="IPR013152">
    <property type="entry name" value="Gastrin/cholecystokinin_CS"/>
</dbReference>
<comment type="subcellular location">
    <subcellularLocation>
        <location evidence="1 7">Secreted</location>
    </subcellularLocation>
</comment>
<proteinExistence type="inferred from homology"/>
<sequence length="119" mass="13009">MNSGICMCVLLMTLWVSCIRRACCSVQHEESVPSLASRSAVPHVPTADGKGTTADGKGTTAATNFSELLAKIMSRKGSLRRNSMSKSRASGIHTNHQIEDRDYLGWMDFGRRSAEEYPS</sequence>
<evidence type="ECO:0000256" key="3">
    <source>
        <dbReference type="ARBA" id="ARBA00022525"/>
    </source>
</evidence>
<evidence type="ECO:0000256" key="8">
    <source>
        <dbReference type="SAM" id="MobiDB-lite"/>
    </source>
</evidence>
<evidence type="ECO:0000259" key="10">
    <source>
        <dbReference type="Pfam" id="PF00918"/>
    </source>
</evidence>
<evidence type="ECO:0000256" key="2">
    <source>
        <dbReference type="ARBA" id="ARBA00006273"/>
    </source>
</evidence>
<evidence type="ECO:0000256" key="9">
    <source>
        <dbReference type="SAM" id="SignalP"/>
    </source>
</evidence>
<keyword evidence="3" id="KW-0964">Secreted</keyword>